<keyword evidence="3" id="KW-1185">Reference proteome</keyword>
<reference evidence="2 3" key="1">
    <citation type="submission" date="2023-05" db="EMBL/GenBank/DDBJ databases">
        <title>B98-5 Cell Line De Novo Hybrid Assembly: An Optical Mapping Approach.</title>
        <authorList>
            <person name="Kananen K."/>
            <person name="Auerbach J.A."/>
            <person name="Kautto E."/>
            <person name="Blachly J.S."/>
        </authorList>
    </citation>
    <scope>NUCLEOTIDE SEQUENCE [LARGE SCALE GENOMIC DNA]</scope>
    <source>
        <strain evidence="2">B95-8</strain>
        <tissue evidence="2">Cell line</tissue>
    </source>
</reference>
<evidence type="ECO:0000313" key="3">
    <source>
        <dbReference type="Proteomes" id="UP001266305"/>
    </source>
</evidence>
<evidence type="ECO:0000313" key="2">
    <source>
        <dbReference type="EMBL" id="KAK2102331.1"/>
    </source>
</evidence>
<sequence>MEFLSDKFALKSPPSKNSDFYMGAGGPLEHVMETLDNESFYSKASASKCVQAFGPLPRAEHHVRLERTSPCQDSNGESLAPQPQPPQLLPQSEMRNRSGPAEREEEEKWERGSWRVEEEG</sequence>
<keyword evidence="2" id="KW-0238">DNA-binding</keyword>
<name>A0ABQ9UZA3_SAGOE</name>
<dbReference type="GO" id="GO:0003677">
    <property type="term" value="F:DNA binding"/>
    <property type="evidence" value="ECO:0007669"/>
    <property type="project" value="UniProtKB-KW"/>
</dbReference>
<gene>
    <name evidence="2" type="primary">ALX1_1</name>
    <name evidence="2" type="ORF">P7K49_019998</name>
</gene>
<dbReference type="EMBL" id="JASSZA010000009">
    <property type="protein sequence ID" value="KAK2102331.1"/>
    <property type="molecule type" value="Genomic_DNA"/>
</dbReference>
<dbReference type="Proteomes" id="UP001266305">
    <property type="component" value="Unassembled WGS sequence"/>
</dbReference>
<comment type="caution">
    <text evidence="2">The sequence shown here is derived from an EMBL/GenBank/DDBJ whole genome shotgun (WGS) entry which is preliminary data.</text>
</comment>
<proteinExistence type="predicted"/>
<feature type="compositionally biased region" description="Basic and acidic residues" evidence="1">
    <location>
        <begin position="94"/>
        <end position="120"/>
    </location>
</feature>
<organism evidence="2 3">
    <name type="scientific">Saguinus oedipus</name>
    <name type="common">Cotton-top tamarin</name>
    <name type="synonym">Oedipomidas oedipus</name>
    <dbReference type="NCBI Taxonomy" id="9490"/>
    <lineage>
        <taxon>Eukaryota</taxon>
        <taxon>Metazoa</taxon>
        <taxon>Chordata</taxon>
        <taxon>Craniata</taxon>
        <taxon>Vertebrata</taxon>
        <taxon>Euteleostomi</taxon>
        <taxon>Mammalia</taxon>
        <taxon>Eutheria</taxon>
        <taxon>Euarchontoglires</taxon>
        <taxon>Primates</taxon>
        <taxon>Haplorrhini</taxon>
        <taxon>Platyrrhini</taxon>
        <taxon>Cebidae</taxon>
        <taxon>Callitrichinae</taxon>
        <taxon>Saguinus</taxon>
    </lineage>
</organism>
<evidence type="ECO:0000256" key="1">
    <source>
        <dbReference type="SAM" id="MobiDB-lite"/>
    </source>
</evidence>
<accession>A0ABQ9UZA3</accession>
<feature type="non-terminal residue" evidence="2">
    <location>
        <position position="120"/>
    </location>
</feature>
<keyword evidence="2" id="KW-0371">Homeobox</keyword>
<feature type="region of interest" description="Disordered" evidence="1">
    <location>
        <begin position="60"/>
        <end position="120"/>
    </location>
</feature>
<protein>
    <submittedName>
        <fullName evidence="2">ALX homeobox protein 1</fullName>
    </submittedName>
</protein>